<dbReference type="EMBL" id="VIAQ01000006">
    <property type="protein sequence ID" value="TQD28244.1"/>
    <property type="molecule type" value="Genomic_DNA"/>
</dbReference>
<dbReference type="RefSeq" id="WP_154808347.1">
    <property type="nucleotide sequence ID" value="NZ_VIAQ01000006.1"/>
</dbReference>
<organism evidence="2 3">
    <name type="scientific">Methanolobus vulcani</name>
    <dbReference type="NCBI Taxonomy" id="38026"/>
    <lineage>
        <taxon>Archaea</taxon>
        <taxon>Methanobacteriati</taxon>
        <taxon>Methanobacteriota</taxon>
        <taxon>Stenosarchaea group</taxon>
        <taxon>Methanomicrobia</taxon>
        <taxon>Methanosarcinales</taxon>
        <taxon>Methanosarcinaceae</taxon>
        <taxon>Methanolobus</taxon>
    </lineage>
</organism>
<protein>
    <submittedName>
        <fullName evidence="2">Uncharacterized protein</fullName>
    </submittedName>
</protein>
<comment type="caution">
    <text evidence="2">The sequence shown here is derived from an EMBL/GenBank/DDBJ whole genome shotgun (WGS) entry which is preliminary data.</text>
</comment>
<evidence type="ECO:0000313" key="3">
    <source>
        <dbReference type="Proteomes" id="UP000319335"/>
    </source>
</evidence>
<dbReference type="Proteomes" id="UP000319335">
    <property type="component" value="Unassembled WGS sequence"/>
</dbReference>
<proteinExistence type="predicted"/>
<keyword evidence="3" id="KW-1185">Reference proteome</keyword>
<gene>
    <name evidence="2" type="ORF">FKV42_00810</name>
</gene>
<dbReference type="OrthoDB" id="147796at2157"/>
<evidence type="ECO:0000313" key="2">
    <source>
        <dbReference type="EMBL" id="TQD28244.1"/>
    </source>
</evidence>
<dbReference type="AlphaFoldDB" id="A0A7Z8P319"/>
<keyword evidence="1" id="KW-0472">Membrane</keyword>
<sequence>MRRFDDSAQLLLIAGFAVGVGIVVITIMLNNVIYASNIASESSIDTSRYDMANAVQMTTEACEDAYQYSITNGSHSSIDNDAFEQYMENYTDKVSQNFGIAGLTFSCQNYNTSTAHFTHSGLADGEDDWTVVENINTTDSFALSINDTSLLGNESNKVMIKATSTSGTMLWSMEFYNSSSGKINITVSNQSSTIENFQGDREINITDNRIDNGASGSSDFHFSDLTLGQEYSISIINGSQAVGTYSISGNLSTGQTFIQARYWVVNPTITLSSREMTINRTVPITLPGGVL</sequence>
<reference evidence="2 3" key="1">
    <citation type="submission" date="2019-06" db="EMBL/GenBank/DDBJ databases">
        <title>Draft genome sequence of Methanolobus vulcani B1d.</title>
        <authorList>
            <person name="Creighbaum A.J."/>
            <person name="Ticak T."/>
            <person name="Hariraju D."/>
            <person name="Arivett B.A."/>
            <person name="Ferguson D.J.Jr."/>
        </authorList>
    </citation>
    <scope>NUCLEOTIDE SEQUENCE [LARGE SCALE GENOMIC DNA]</scope>
    <source>
        <strain evidence="2 3">B1d</strain>
    </source>
</reference>
<keyword evidence="1" id="KW-0812">Transmembrane</keyword>
<name>A0A7Z8P319_9EURY</name>
<accession>A0A7Z8P319</accession>
<keyword evidence="1" id="KW-1133">Transmembrane helix</keyword>
<evidence type="ECO:0000256" key="1">
    <source>
        <dbReference type="SAM" id="Phobius"/>
    </source>
</evidence>
<feature type="transmembrane region" description="Helical" evidence="1">
    <location>
        <begin position="12"/>
        <end position="34"/>
    </location>
</feature>